<organism evidence="1 2">
    <name type="scientific">Synaphobranchus kaupii</name>
    <name type="common">Kaup's arrowtooth eel</name>
    <dbReference type="NCBI Taxonomy" id="118154"/>
    <lineage>
        <taxon>Eukaryota</taxon>
        <taxon>Metazoa</taxon>
        <taxon>Chordata</taxon>
        <taxon>Craniata</taxon>
        <taxon>Vertebrata</taxon>
        <taxon>Euteleostomi</taxon>
        <taxon>Actinopterygii</taxon>
        <taxon>Neopterygii</taxon>
        <taxon>Teleostei</taxon>
        <taxon>Anguilliformes</taxon>
        <taxon>Synaphobranchidae</taxon>
        <taxon>Synaphobranchus</taxon>
    </lineage>
</organism>
<comment type="caution">
    <text evidence="1">The sequence shown here is derived from an EMBL/GenBank/DDBJ whole genome shotgun (WGS) entry which is preliminary data.</text>
</comment>
<dbReference type="Proteomes" id="UP001152622">
    <property type="component" value="Chromosome 1"/>
</dbReference>
<name>A0A9Q1GD39_SYNKA</name>
<evidence type="ECO:0000313" key="2">
    <source>
        <dbReference type="Proteomes" id="UP001152622"/>
    </source>
</evidence>
<gene>
    <name evidence="1" type="ORF">SKAU_G00021410</name>
</gene>
<keyword evidence="2" id="KW-1185">Reference proteome</keyword>
<evidence type="ECO:0000313" key="1">
    <source>
        <dbReference type="EMBL" id="KAJ8381363.1"/>
    </source>
</evidence>
<dbReference type="AlphaFoldDB" id="A0A9Q1GD39"/>
<dbReference type="EMBL" id="JAINUF010000001">
    <property type="protein sequence ID" value="KAJ8381363.1"/>
    <property type="molecule type" value="Genomic_DNA"/>
</dbReference>
<reference evidence="1" key="1">
    <citation type="journal article" date="2023" name="Science">
        <title>Genome structures resolve the early diversification of teleost fishes.</title>
        <authorList>
            <person name="Parey E."/>
            <person name="Louis A."/>
            <person name="Montfort J."/>
            <person name="Bouchez O."/>
            <person name="Roques C."/>
            <person name="Iampietro C."/>
            <person name="Lluch J."/>
            <person name="Castinel A."/>
            <person name="Donnadieu C."/>
            <person name="Desvignes T."/>
            <person name="Floi Bucao C."/>
            <person name="Jouanno E."/>
            <person name="Wen M."/>
            <person name="Mejri S."/>
            <person name="Dirks R."/>
            <person name="Jansen H."/>
            <person name="Henkel C."/>
            <person name="Chen W.J."/>
            <person name="Zahm M."/>
            <person name="Cabau C."/>
            <person name="Klopp C."/>
            <person name="Thompson A.W."/>
            <person name="Robinson-Rechavi M."/>
            <person name="Braasch I."/>
            <person name="Lecointre G."/>
            <person name="Bobe J."/>
            <person name="Postlethwait J.H."/>
            <person name="Berthelot C."/>
            <person name="Roest Crollius H."/>
            <person name="Guiguen Y."/>
        </authorList>
    </citation>
    <scope>NUCLEOTIDE SEQUENCE</scope>
    <source>
        <tissue evidence="1">Blood</tissue>
    </source>
</reference>
<sequence>MSSKEALSLKDCCDKTEEGSISFNTHTAKKRSSKPESGDRWHEDVQPHQFCFCPQRTPGAQLDCRQDYSPPELFCSKEAVLILCQNTSSYVLHVWIGLGMFLDT</sequence>
<accession>A0A9Q1GD39</accession>
<protein>
    <submittedName>
        <fullName evidence="1">Uncharacterized protein</fullName>
    </submittedName>
</protein>
<proteinExistence type="predicted"/>